<feature type="non-terminal residue" evidence="1">
    <location>
        <position position="1"/>
    </location>
</feature>
<proteinExistence type="predicted"/>
<feature type="non-terminal residue" evidence="1">
    <location>
        <position position="49"/>
    </location>
</feature>
<keyword evidence="2" id="KW-1185">Reference proteome</keyword>
<organism evidence="1 2">
    <name type="scientific">Cirrhinus mrigala</name>
    <name type="common">Mrigala</name>
    <dbReference type="NCBI Taxonomy" id="683832"/>
    <lineage>
        <taxon>Eukaryota</taxon>
        <taxon>Metazoa</taxon>
        <taxon>Chordata</taxon>
        <taxon>Craniata</taxon>
        <taxon>Vertebrata</taxon>
        <taxon>Euteleostomi</taxon>
        <taxon>Actinopterygii</taxon>
        <taxon>Neopterygii</taxon>
        <taxon>Teleostei</taxon>
        <taxon>Ostariophysi</taxon>
        <taxon>Cypriniformes</taxon>
        <taxon>Cyprinidae</taxon>
        <taxon>Labeoninae</taxon>
        <taxon>Labeonini</taxon>
        <taxon>Cirrhinus</taxon>
    </lineage>
</organism>
<dbReference type="EMBL" id="JAMKFB020000013">
    <property type="protein sequence ID" value="KAL0178690.1"/>
    <property type="molecule type" value="Genomic_DNA"/>
</dbReference>
<comment type="caution">
    <text evidence="1">The sequence shown here is derived from an EMBL/GenBank/DDBJ whole genome shotgun (WGS) entry which is preliminary data.</text>
</comment>
<sequence>NIRVSGDYNRSDGDPAVLVPCVLQPSGAGTGKNQEHQLIRLRLVQRIRP</sequence>
<evidence type="ECO:0000313" key="1">
    <source>
        <dbReference type="EMBL" id="KAL0178690.1"/>
    </source>
</evidence>
<dbReference type="AlphaFoldDB" id="A0ABD0PYB5"/>
<reference evidence="1 2" key="1">
    <citation type="submission" date="2024-05" db="EMBL/GenBank/DDBJ databases">
        <title>Genome sequencing and assembly of Indian major carp, Cirrhinus mrigala (Hamilton, 1822).</title>
        <authorList>
            <person name="Mohindra V."/>
            <person name="Chowdhury L.M."/>
            <person name="Lal K."/>
            <person name="Jena J.K."/>
        </authorList>
    </citation>
    <scope>NUCLEOTIDE SEQUENCE [LARGE SCALE GENOMIC DNA]</scope>
    <source>
        <strain evidence="1">CM1030</strain>
        <tissue evidence="1">Blood</tissue>
    </source>
</reference>
<evidence type="ECO:0000313" key="2">
    <source>
        <dbReference type="Proteomes" id="UP001529510"/>
    </source>
</evidence>
<dbReference type="Proteomes" id="UP001529510">
    <property type="component" value="Unassembled WGS sequence"/>
</dbReference>
<protein>
    <submittedName>
        <fullName evidence="1">Uncharacterized protein</fullName>
    </submittedName>
</protein>
<accession>A0ABD0PYB5</accession>
<name>A0ABD0PYB5_CIRMR</name>
<gene>
    <name evidence="1" type="ORF">M9458_027584</name>
</gene>